<dbReference type="PANTHER" id="PTHR46170:SF1">
    <property type="entry name" value="GATOR COMPLEX PROTEIN WDR59"/>
    <property type="match status" value="1"/>
</dbReference>
<reference evidence="2" key="1">
    <citation type="submission" date="2020-11" db="EMBL/GenBank/DDBJ databases">
        <authorList>
            <consortium name="DOE Joint Genome Institute"/>
            <person name="Ahrendt S."/>
            <person name="Riley R."/>
            <person name="Andreopoulos W."/>
            <person name="Labutti K."/>
            <person name="Pangilinan J."/>
            <person name="Ruiz-Duenas F.J."/>
            <person name="Barrasa J.M."/>
            <person name="Sanchez-Garcia M."/>
            <person name="Camarero S."/>
            <person name="Miyauchi S."/>
            <person name="Serrano A."/>
            <person name="Linde D."/>
            <person name="Babiker R."/>
            <person name="Drula E."/>
            <person name="Ayuso-Fernandez I."/>
            <person name="Pacheco R."/>
            <person name="Padilla G."/>
            <person name="Ferreira P."/>
            <person name="Barriuso J."/>
            <person name="Kellner H."/>
            <person name="Castanera R."/>
            <person name="Alfaro M."/>
            <person name="Ramirez L."/>
            <person name="Pisabarro A.G."/>
            <person name="Kuo A."/>
            <person name="Tritt A."/>
            <person name="Lipzen A."/>
            <person name="He G."/>
            <person name="Yan M."/>
            <person name="Ng V."/>
            <person name="Cullen D."/>
            <person name="Martin F."/>
            <person name="Rosso M.-N."/>
            <person name="Henrissat B."/>
            <person name="Hibbett D."/>
            <person name="Martinez A.T."/>
            <person name="Grigoriev I.V."/>
        </authorList>
    </citation>
    <scope>NUCLEOTIDE SEQUENCE</scope>
    <source>
        <strain evidence="2">MF-IS2</strain>
    </source>
</reference>
<dbReference type="Gene3D" id="2.130.10.10">
    <property type="entry name" value="YVTN repeat-like/Quinoprotein amine dehydrogenase"/>
    <property type="match status" value="1"/>
</dbReference>
<feature type="compositionally biased region" description="Basic and acidic residues" evidence="1">
    <location>
        <begin position="720"/>
        <end position="730"/>
    </location>
</feature>
<dbReference type="GO" id="GO:0035859">
    <property type="term" value="C:Seh1-associated complex"/>
    <property type="evidence" value="ECO:0007669"/>
    <property type="project" value="TreeGrafter"/>
</dbReference>
<dbReference type="EMBL" id="MU151595">
    <property type="protein sequence ID" value="KAF9442618.1"/>
    <property type="molecule type" value="Genomic_DNA"/>
</dbReference>
<feature type="compositionally biased region" description="Basic and acidic residues" evidence="1">
    <location>
        <begin position="682"/>
        <end position="691"/>
    </location>
</feature>
<accession>A0A9P5X192</accession>
<dbReference type="Proteomes" id="UP000807342">
    <property type="component" value="Unassembled WGS sequence"/>
</dbReference>
<comment type="caution">
    <text evidence="2">The sequence shown here is derived from an EMBL/GenBank/DDBJ whole genome shotgun (WGS) entry which is preliminary data.</text>
</comment>
<dbReference type="AlphaFoldDB" id="A0A9P5X192"/>
<dbReference type="InterPro" id="IPR015943">
    <property type="entry name" value="WD40/YVTN_repeat-like_dom_sf"/>
</dbReference>
<protein>
    <recommendedName>
        <fullName evidence="4">WD40 repeat-like protein</fullName>
    </recommendedName>
</protein>
<feature type="region of interest" description="Disordered" evidence="1">
    <location>
        <begin position="577"/>
        <end position="598"/>
    </location>
</feature>
<dbReference type="SUPFAM" id="SSF50978">
    <property type="entry name" value="WD40 repeat-like"/>
    <property type="match status" value="1"/>
</dbReference>
<feature type="region of interest" description="Disordered" evidence="1">
    <location>
        <begin position="719"/>
        <end position="758"/>
    </location>
</feature>
<dbReference type="GO" id="GO:1904263">
    <property type="term" value="P:positive regulation of TORC1 signaling"/>
    <property type="evidence" value="ECO:0007669"/>
    <property type="project" value="TreeGrafter"/>
</dbReference>
<evidence type="ECO:0000313" key="2">
    <source>
        <dbReference type="EMBL" id="KAF9442618.1"/>
    </source>
</evidence>
<dbReference type="GO" id="GO:0035591">
    <property type="term" value="F:signaling adaptor activity"/>
    <property type="evidence" value="ECO:0007669"/>
    <property type="project" value="TreeGrafter"/>
</dbReference>
<dbReference type="GO" id="GO:0005774">
    <property type="term" value="C:vacuolar membrane"/>
    <property type="evidence" value="ECO:0007669"/>
    <property type="project" value="TreeGrafter"/>
</dbReference>
<feature type="compositionally biased region" description="Low complexity" evidence="1">
    <location>
        <begin position="663"/>
        <end position="676"/>
    </location>
</feature>
<dbReference type="InterPro" id="IPR049567">
    <property type="entry name" value="WDR59-like"/>
</dbReference>
<name>A0A9P5X192_9AGAR</name>
<evidence type="ECO:0000256" key="1">
    <source>
        <dbReference type="SAM" id="MobiDB-lite"/>
    </source>
</evidence>
<keyword evidence="3" id="KW-1185">Reference proteome</keyword>
<dbReference type="GO" id="GO:0034198">
    <property type="term" value="P:cellular response to amino acid starvation"/>
    <property type="evidence" value="ECO:0007669"/>
    <property type="project" value="TreeGrafter"/>
</dbReference>
<gene>
    <name evidence="2" type="ORF">P691DRAFT_789193</name>
</gene>
<evidence type="ECO:0000313" key="3">
    <source>
        <dbReference type="Proteomes" id="UP000807342"/>
    </source>
</evidence>
<proteinExistence type="predicted"/>
<organism evidence="2 3">
    <name type="scientific">Macrolepiota fuliginosa MF-IS2</name>
    <dbReference type="NCBI Taxonomy" id="1400762"/>
    <lineage>
        <taxon>Eukaryota</taxon>
        <taxon>Fungi</taxon>
        <taxon>Dikarya</taxon>
        <taxon>Basidiomycota</taxon>
        <taxon>Agaricomycotina</taxon>
        <taxon>Agaricomycetes</taxon>
        <taxon>Agaricomycetidae</taxon>
        <taxon>Agaricales</taxon>
        <taxon>Agaricineae</taxon>
        <taxon>Agaricaceae</taxon>
        <taxon>Macrolepiota</taxon>
    </lineage>
</organism>
<dbReference type="OrthoDB" id="311712at2759"/>
<evidence type="ECO:0008006" key="4">
    <source>
        <dbReference type="Google" id="ProtNLM"/>
    </source>
</evidence>
<dbReference type="InterPro" id="IPR036322">
    <property type="entry name" value="WD40_repeat_dom_sf"/>
</dbReference>
<sequence length="758" mass="84709">MKGLVGDAVGNMSISPSSHDIVLAACVSRRIRASIDTNPSLTFVGVVRAIWVVANVQWNPHSQRDQYVASTSSEKLLIWNLLLVGKTSIEHVPSLITAQFTDIDWHTTECNTIASTSLDSWIYVWDLREPQWPIFDWSHTNRNKLVTCSKDKTTKTWDVNESKNFTIDDGGLMKLKSMIRMMYPVWRVLTLPFGSGVLGLPQRDEMLPEMYAMSNCENLVEVFEGHTDVVKEFVWRKGGSDRTLRFWPVDGEVLEVGNLPEPSHGPSRLSKTKNQQGLISYCHPPETQITTPPLSNPIGHRAIPAEVCAPLLPQRPLNIVNPNTNLDLVLSIYWVCCCAREYTRSAPWPTKPNYTCQCYRYWTGMSIPHTSGLIISTTSSKPRPISAVAGKDIERERGDVGGKSGEDGCVYVVGKYEGWGEEGEDWRMDGMRWVKDKDRDRDRGVRRGVPRGVITLVLTKLTASKIKLEKHDLAERQTCTLALHGPWGKRSSVFIRIMFTFPREYPQSPHPAGTPLVDIERSPLVSMKDRAFVLKRLRFIREHKRPCLEACLRFLSFGHEDEDDGEGGLGLGLGLGGRARRDGESSDEDALATGVGLGEKGKGKEVTVSLLRNHKNLAEPRTTQGTFGPNGFILGELICFFRAPPRLVRPVLENVGNAKLSEAASQQLHQQQQPAQQDEEEQSHVSREPSKSRVFPSPALLSDAVRRLTLAAVDRTYVPDPRKQRGDEMAHIMTDLLTLSRHNHGSKGGDGAHPRAQD</sequence>
<dbReference type="PANTHER" id="PTHR46170">
    <property type="entry name" value="GATOR COMPLEX PROTEIN WDR59"/>
    <property type="match status" value="1"/>
</dbReference>
<feature type="region of interest" description="Disordered" evidence="1">
    <location>
        <begin position="663"/>
        <end position="698"/>
    </location>
</feature>